<accession>A0A4R7UEC5</accession>
<evidence type="ECO:0000259" key="5">
    <source>
        <dbReference type="PROSITE" id="PS50862"/>
    </source>
</evidence>
<evidence type="ECO:0000256" key="2">
    <source>
        <dbReference type="ARBA" id="ARBA00022840"/>
    </source>
</evidence>
<keyword evidence="3" id="KW-0436">Ligase</keyword>
<dbReference type="InterPro" id="IPR041715">
    <property type="entry name" value="HisRS-like_core"/>
</dbReference>
<dbReference type="GO" id="GO:0005737">
    <property type="term" value="C:cytoplasm"/>
    <property type="evidence" value="ECO:0007669"/>
    <property type="project" value="UniProtKB-SubCell"/>
</dbReference>
<keyword evidence="7" id="KW-1185">Reference proteome</keyword>
<dbReference type="RefSeq" id="WP_134110437.1">
    <property type="nucleotide sequence ID" value="NZ_SOCN01000001.1"/>
</dbReference>
<keyword evidence="3" id="KW-0963">Cytoplasm</keyword>
<dbReference type="NCBIfam" id="TIGR00442">
    <property type="entry name" value="hisS"/>
    <property type="match status" value="1"/>
</dbReference>
<dbReference type="CDD" id="cd00773">
    <property type="entry name" value="HisRS-like_core"/>
    <property type="match status" value="1"/>
</dbReference>
<dbReference type="InterPro" id="IPR004516">
    <property type="entry name" value="HisRS/HisZ"/>
</dbReference>
<dbReference type="InterPro" id="IPR045864">
    <property type="entry name" value="aa-tRNA-synth_II/BPL/LPL"/>
</dbReference>
<dbReference type="InterPro" id="IPR006195">
    <property type="entry name" value="aa-tRNA-synth_II"/>
</dbReference>
<keyword evidence="2 3" id="KW-0067">ATP-binding</keyword>
<dbReference type="Proteomes" id="UP000295757">
    <property type="component" value="Unassembled WGS sequence"/>
</dbReference>
<feature type="binding site" evidence="4">
    <location>
        <position position="109"/>
    </location>
    <ligand>
        <name>L-histidine</name>
        <dbReference type="ChEBI" id="CHEBI:57595"/>
    </ligand>
</feature>
<proteinExistence type="inferred from homology"/>
<evidence type="ECO:0000256" key="3">
    <source>
        <dbReference type="HAMAP-Rule" id="MF_00127"/>
    </source>
</evidence>
<dbReference type="GO" id="GO:0005524">
    <property type="term" value="F:ATP binding"/>
    <property type="evidence" value="ECO:0007669"/>
    <property type="project" value="UniProtKB-UniRule"/>
</dbReference>
<feature type="binding site" evidence="4">
    <location>
        <position position="127"/>
    </location>
    <ligand>
        <name>L-histidine</name>
        <dbReference type="ChEBI" id="CHEBI:57595"/>
    </ligand>
</feature>
<dbReference type="Gene3D" id="3.30.930.10">
    <property type="entry name" value="Bira Bifunctional Protein, Domain 2"/>
    <property type="match status" value="1"/>
</dbReference>
<comment type="catalytic activity">
    <reaction evidence="3">
        <text>tRNA(His) + L-histidine + ATP = L-histidyl-tRNA(His) + AMP + diphosphate + H(+)</text>
        <dbReference type="Rhea" id="RHEA:17313"/>
        <dbReference type="Rhea" id="RHEA-COMP:9665"/>
        <dbReference type="Rhea" id="RHEA-COMP:9689"/>
        <dbReference type="ChEBI" id="CHEBI:15378"/>
        <dbReference type="ChEBI" id="CHEBI:30616"/>
        <dbReference type="ChEBI" id="CHEBI:33019"/>
        <dbReference type="ChEBI" id="CHEBI:57595"/>
        <dbReference type="ChEBI" id="CHEBI:78442"/>
        <dbReference type="ChEBI" id="CHEBI:78527"/>
        <dbReference type="ChEBI" id="CHEBI:456215"/>
        <dbReference type="EC" id="6.1.1.21"/>
    </reaction>
</comment>
<name>A0A4R7UEC5_9BACT</name>
<comment type="caution">
    <text evidence="6">The sequence shown here is derived from an EMBL/GenBank/DDBJ whole genome shotgun (WGS) entry which is preliminary data.</text>
</comment>
<gene>
    <name evidence="3" type="primary">hisS</name>
    <name evidence="6" type="ORF">BCF59_0236</name>
</gene>
<feature type="binding site" evidence="4">
    <location>
        <position position="258"/>
    </location>
    <ligand>
        <name>L-histidine</name>
        <dbReference type="ChEBI" id="CHEBI:57595"/>
    </ligand>
</feature>
<dbReference type="EMBL" id="SOCN01000001">
    <property type="protein sequence ID" value="TDV24281.1"/>
    <property type="molecule type" value="Genomic_DNA"/>
</dbReference>
<feature type="domain" description="Aminoacyl-transfer RNA synthetases class-II family profile" evidence="5">
    <location>
        <begin position="1"/>
        <end position="314"/>
    </location>
</feature>
<dbReference type="GO" id="GO:0006427">
    <property type="term" value="P:histidyl-tRNA aminoacylation"/>
    <property type="evidence" value="ECO:0007669"/>
    <property type="project" value="UniProtKB-UniRule"/>
</dbReference>
<feature type="binding site" evidence="4">
    <location>
        <position position="123"/>
    </location>
    <ligand>
        <name>L-histidine</name>
        <dbReference type="ChEBI" id="CHEBI:57595"/>
    </ligand>
</feature>
<keyword evidence="3" id="KW-0547">Nucleotide-binding</keyword>
<dbReference type="SUPFAM" id="SSF55681">
    <property type="entry name" value="Class II aaRS and biotin synthetases"/>
    <property type="match status" value="1"/>
</dbReference>
<dbReference type="PROSITE" id="PS50862">
    <property type="entry name" value="AA_TRNA_LIGASE_II"/>
    <property type="match status" value="1"/>
</dbReference>
<comment type="similarity">
    <text evidence="1 3">Belongs to the class-II aminoacyl-tRNA synthetase family.</text>
</comment>
<evidence type="ECO:0000313" key="6">
    <source>
        <dbReference type="EMBL" id="TDV24281.1"/>
    </source>
</evidence>
<organism evidence="6 7">
    <name type="scientific">Mycoplasmopsis mustelae</name>
    <dbReference type="NCBI Taxonomy" id="171289"/>
    <lineage>
        <taxon>Bacteria</taxon>
        <taxon>Bacillati</taxon>
        <taxon>Mycoplasmatota</taxon>
        <taxon>Mycoplasmoidales</taxon>
        <taxon>Metamycoplasmataceae</taxon>
        <taxon>Mycoplasmopsis</taxon>
    </lineage>
</organism>
<keyword evidence="3 6" id="KW-0030">Aminoacyl-tRNA synthetase</keyword>
<reference evidence="6 7" key="1">
    <citation type="submission" date="2019-03" db="EMBL/GenBank/DDBJ databases">
        <title>Genomic Encyclopedia of Archaeal and Bacterial Type Strains, Phase II (KMG-II): from individual species to whole genera.</title>
        <authorList>
            <person name="Goeker M."/>
        </authorList>
    </citation>
    <scope>NUCLEOTIDE SEQUENCE [LARGE SCALE GENOMIC DNA]</scope>
    <source>
        <strain evidence="6 7">ATCC 35214</strain>
    </source>
</reference>
<dbReference type="HAMAP" id="MF_00127">
    <property type="entry name" value="His_tRNA_synth"/>
    <property type="match status" value="1"/>
</dbReference>
<dbReference type="SUPFAM" id="SSF52954">
    <property type="entry name" value="Class II aaRS ABD-related"/>
    <property type="match status" value="1"/>
</dbReference>
<sequence>MITKIKGTKDYDPIEYQYKQKIIDIFKTIIYDNNFQMIETPIIESCELFKRSVNGSEIAQKQMYEFKDKANRELCLRPEGTAPFVRAYIENNWQELWNQKFAYSIPMFRYEQPQKGRYRQFYQSGIEFVGEKHYLKDYFVITIGIYLLNALEIPYVLKINSIGDKQARQKYEQALSKYLKPYYNELSFESQKRFDEGRFLRILDDKNDAKLYFIKNAPKITDFISKESKEYYRKIVEKLKDINDMNDGAIQEDVSLVRGLDYYDEVVFEFVAKDRRYSNQGTLIGGGRYSGLFAELGGPDVSSVGFGFGVDRLIDLHKEIHPLELSGIKESLNNLSVYVASSIDDNQLELFMDNVFVALTNFGVSVHLDFKIQKTKRIFEKARKRNATVVIYDDSELGNEMFYAKDLKTGKRVVLDFSDEGLEDLMKFLKETRINYSEDRYAEFQSFLGEEDE</sequence>
<dbReference type="Pfam" id="PF13393">
    <property type="entry name" value="tRNA-synt_His"/>
    <property type="match status" value="1"/>
</dbReference>
<evidence type="ECO:0000256" key="4">
    <source>
        <dbReference type="PIRSR" id="PIRSR001549-1"/>
    </source>
</evidence>
<comment type="subunit">
    <text evidence="3">Homodimer.</text>
</comment>
<dbReference type="OrthoDB" id="9800814at2"/>
<comment type="subcellular location">
    <subcellularLocation>
        <location evidence="3">Cytoplasm</location>
    </subcellularLocation>
</comment>
<dbReference type="PANTHER" id="PTHR43707:SF1">
    <property type="entry name" value="HISTIDINE--TRNA LIGASE, MITOCHONDRIAL-RELATED"/>
    <property type="match status" value="1"/>
</dbReference>
<feature type="binding site" evidence="4">
    <location>
        <begin position="262"/>
        <end position="263"/>
    </location>
    <ligand>
        <name>L-histidine</name>
        <dbReference type="ChEBI" id="CHEBI:57595"/>
    </ligand>
</feature>
<dbReference type="EC" id="6.1.1.21" evidence="3"/>
<dbReference type="PANTHER" id="PTHR43707">
    <property type="entry name" value="HISTIDYL-TRNA SYNTHETASE"/>
    <property type="match status" value="1"/>
</dbReference>
<dbReference type="AlphaFoldDB" id="A0A4R7UEC5"/>
<dbReference type="GO" id="GO:0004821">
    <property type="term" value="F:histidine-tRNA ligase activity"/>
    <property type="evidence" value="ECO:0007669"/>
    <property type="project" value="UniProtKB-UniRule"/>
</dbReference>
<evidence type="ECO:0000313" key="7">
    <source>
        <dbReference type="Proteomes" id="UP000295757"/>
    </source>
</evidence>
<protein>
    <recommendedName>
        <fullName evidence="3">Histidine--tRNA ligase</fullName>
        <ecNumber evidence="3">6.1.1.21</ecNumber>
    </recommendedName>
    <alternativeName>
        <fullName evidence="3">Histidyl-tRNA synthetase</fullName>
        <shortName evidence="3">HisRS</shortName>
    </alternativeName>
</protein>
<keyword evidence="3" id="KW-0648">Protein biosynthesis</keyword>
<evidence type="ECO:0000256" key="1">
    <source>
        <dbReference type="ARBA" id="ARBA00008226"/>
    </source>
</evidence>
<dbReference type="InterPro" id="IPR015807">
    <property type="entry name" value="His-tRNA-ligase"/>
</dbReference>
<dbReference type="PIRSF" id="PIRSF001549">
    <property type="entry name" value="His-tRNA_synth"/>
    <property type="match status" value="1"/>
</dbReference>
<feature type="binding site" evidence="4">
    <location>
        <begin position="79"/>
        <end position="81"/>
    </location>
    <ligand>
        <name>L-histidine</name>
        <dbReference type="ChEBI" id="CHEBI:57595"/>
    </ligand>
</feature>